<keyword evidence="2" id="KW-1133">Transmembrane helix</keyword>
<protein>
    <submittedName>
        <fullName evidence="4">Uncharacterized protein</fullName>
    </submittedName>
</protein>
<dbReference type="EMBL" id="JAUJFL010000001">
    <property type="protein sequence ID" value="KAK2613396.1"/>
    <property type="molecule type" value="Genomic_DNA"/>
</dbReference>
<comment type="caution">
    <text evidence="4">The sequence shown here is derived from an EMBL/GenBank/DDBJ whole genome shotgun (WGS) entry which is preliminary data.</text>
</comment>
<dbReference type="Proteomes" id="UP001265746">
    <property type="component" value="Unassembled WGS sequence"/>
</dbReference>
<gene>
    <name evidence="4" type="ORF">N8I77_000314</name>
</gene>
<evidence type="ECO:0000256" key="2">
    <source>
        <dbReference type="SAM" id="Phobius"/>
    </source>
</evidence>
<sequence>MYFPRWFLATLPLASLSSGQDCYWPNGGTASTLKACSVASSNEAAACCFANHYCMTNGLCLSPTEGTWYRGGCTDEQFQKTGCPKFCDTSDIVGATSDRHVGVWACASRVFACNSLDNCSKQNFTVGSYRAVINAALSTDLFDSGATVTTSITSSTSVSTGAASAATCTSTQQASQGITTGAAAGIGVGVGLPLAIAVGALTFMLMREKKRSRVAQAGSQQQYGYSQQPGYAQQPGFNNQQPYTNTSSPWGKPEGHYAPTAEVPGQMVPHELADTQGRHELGR</sequence>
<accession>A0AAD9W8Y9</accession>
<proteinExistence type="predicted"/>
<feature type="compositionally biased region" description="Low complexity" evidence="1">
    <location>
        <begin position="216"/>
        <end position="236"/>
    </location>
</feature>
<keyword evidence="2" id="KW-0812">Transmembrane</keyword>
<keyword evidence="3" id="KW-0732">Signal</keyword>
<keyword evidence="5" id="KW-1185">Reference proteome</keyword>
<feature type="transmembrane region" description="Helical" evidence="2">
    <location>
        <begin position="182"/>
        <end position="206"/>
    </location>
</feature>
<organism evidence="4 5">
    <name type="scientific">Phomopsis amygdali</name>
    <name type="common">Fusicoccum amygdali</name>
    <dbReference type="NCBI Taxonomy" id="1214568"/>
    <lineage>
        <taxon>Eukaryota</taxon>
        <taxon>Fungi</taxon>
        <taxon>Dikarya</taxon>
        <taxon>Ascomycota</taxon>
        <taxon>Pezizomycotina</taxon>
        <taxon>Sordariomycetes</taxon>
        <taxon>Sordariomycetidae</taxon>
        <taxon>Diaporthales</taxon>
        <taxon>Diaporthaceae</taxon>
        <taxon>Diaporthe</taxon>
    </lineage>
</organism>
<feature type="signal peptide" evidence="3">
    <location>
        <begin position="1"/>
        <end position="19"/>
    </location>
</feature>
<feature type="chain" id="PRO_5042262855" evidence="3">
    <location>
        <begin position="20"/>
        <end position="283"/>
    </location>
</feature>
<evidence type="ECO:0000256" key="1">
    <source>
        <dbReference type="SAM" id="MobiDB-lite"/>
    </source>
</evidence>
<evidence type="ECO:0000313" key="4">
    <source>
        <dbReference type="EMBL" id="KAK2613396.1"/>
    </source>
</evidence>
<evidence type="ECO:0000313" key="5">
    <source>
        <dbReference type="Proteomes" id="UP001265746"/>
    </source>
</evidence>
<reference evidence="4" key="1">
    <citation type="submission" date="2023-06" db="EMBL/GenBank/DDBJ databases">
        <authorList>
            <person name="Noh H."/>
        </authorList>
    </citation>
    <scope>NUCLEOTIDE SEQUENCE</scope>
    <source>
        <strain evidence="4">DUCC20226</strain>
    </source>
</reference>
<keyword evidence="2" id="KW-0472">Membrane</keyword>
<feature type="compositionally biased region" description="Polar residues" evidence="1">
    <location>
        <begin position="237"/>
        <end position="249"/>
    </location>
</feature>
<dbReference type="AlphaFoldDB" id="A0AAD9W8Y9"/>
<name>A0AAD9W8Y9_PHOAM</name>
<feature type="region of interest" description="Disordered" evidence="1">
    <location>
        <begin position="216"/>
        <end position="283"/>
    </location>
</feature>
<evidence type="ECO:0000256" key="3">
    <source>
        <dbReference type="SAM" id="SignalP"/>
    </source>
</evidence>
<feature type="compositionally biased region" description="Basic and acidic residues" evidence="1">
    <location>
        <begin position="271"/>
        <end position="283"/>
    </location>
</feature>